<feature type="compositionally biased region" description="Polar residues" evidence="1">
    <location>
        <begin position="9"/>
        <end position="30"/>
    </location>
</feature>
<accession>A0A5B0PUC5</accession>
<evidence type="ECO:0000313" key="2">
    <source>
        <dbReference type="EMBL" id="KAA1103569.1"/>
    </source>
</evidence>
<comment type="caution">
    <text evidence="2">The sequence shown here is derived from an EMBL/GenBank/DDBJ whole genome shotgun (WGS) entry which is preliminary data.</text>
</comment>
<dbReference type="AlphaFoldDB" id="A0A5B0PUC5"/>
<name>A0A5B0PUC5_PUCGR</name>
<proteinExistence type="predicted"/>
<evidence type="ECO:0000256" key="1">
    <source>
        <dbReference type="SAM" id="MobiDB-lite"/>
    </source>
</evidence>
<sequence>MQSHPNPPNSSQLSQEPYSHSTPQYQNHEQSIGRITPDPVDPQVEMLSQYFQNQHQNTDTSLKSNNGQTYMDQCSPRFTIAQQKPPTGVILKNGTLIGNPHVAVSQLVKGLWYSWISSVKHFTSS</sequence>
<dbReference type="EMBL" id="VDEP01000335">
    <property type="protein sequence ID" value="KAA1103569.1"/>
    <property type="molecule type" value="Genomic_DNA"/>
</dbReference>
<dbReference type="Proteomes" id="UP000325313">
    <property type="component" value="Unassembled WGS sequence"/>
</dbReference>
<organism evidence="2 3">
    <name type="scientific">Puccinia graminis f. sp. tritici</name>
    <dbReference type="NCBI Taxonomy" id="56615"/>
    <lineage>
        <taxon>Eukaryota</taxon>
        <taxon>Fungi</taxon>
        <taxon>Dikarya</taxon>
        <taxon>Basidiomycota</taxon>
        <taxon>Pucciniomycotina</taxon>
        <taxon>Pucciniomycetes</taxon>
        <taxon>Pucciniales</taxon>
        <taxon>Pucciniaceae</taxon>
        <taxon>Puccinia</taxon>
    </lineage>
</organism>
<feature type="region of interest" description="Disordered" evidence="1">
    <location>
        <begin position="1"/>
        <end position="41"/>
    </location>
</feature>
<reference evidence="2 3" key="1">
    <citation type="submission" date="2019-05" db="EMBL/GenBank/DDBJ databases">
        <title>Emergence of the Ug99 lineage of the wheat stem rust pathogen through somatic hybridization.</title>
        <authorList>
            <person name="Li F."/>
            <person name="Upadhyaya N.M."/>
            <person name="Sperschneider J."/>
            <person name="Matny O."/>
            <person name="Nguyen-Phuc H."/>
            <person name="Mago R."/>
            <person name="Raley C."/>
            <person name="Miller M.E."/>
            <person name="Silverstein K.A.T."/>
            <person name="Henningsen E."/>
            <person name="Hirsch C.D."/>
            <person name="Visser B."/>
            <person name="Pretorius Z.A."/>
            <person name="Steffenson B.J."/>
            <person name="Schwessinger B."/>
            <person name="Dodds P.N."/>
            <person name="Figueroa M."/>
        </authorList>
    </citation>
    <scope>NUCLEOTIDE SEQUENCE [LARGE SCALE GENOMIC DNA]</scope>
    <source>
        <strain evidence="2 3">Ug99</strain>
    </source>
</reference>
<evidence type="ECO:0000313" key="3">
    <source>
        <dbReference type="Proteomes" id="UP000325313"/>
    </source>
</evidence>
<protein>
    <submittedName>
        <fullName evidence="2">Uncharacterized protein</fullName>
    </submittedName>
</protein>
<gene>
    <name evidence="2" type="ORF">PGTUg99_000473</name>
</gene>